<protein>
    <submittedName>
        <fullName evidence="1">Uncharacterized protein</fullName>
    </submittedName>
</protein>
<comment type="caution">
    <text evidence="1">The sequence shown here is derived from an EMBL/GenBank/DDBJ whole genome shotgun (WGS) entry which is preliminary data.</text>
</comment>
<organism evidence="1 2">
    <name type="scientific">Smallanthus sonchifolius</name>
    <dbReference type="NCBI Taxonomy" id="185202"/>
    <lineage>
        <taxon>Eukaryota</taxon>
        <taxon>Viridiplantae</taxon>
        <taxon>Streptophyta</taxon>
        <taxon>Embryophyta</taxon>
        <taxon>Tracheophyta</taxon>
        <taxon>Spermatophyta</taxon>
        <taxon>Magnoliopsida</taxon>
        <taxon>eudicotyledons</taxon>
        <taxon>Gunneridae</taxon>
        <taxon>Pentapetalae</taxon>
        <taxon>asterids</taxon>
        <taxon>campanulids</taxon>
        <taxon>Asterales</taxon>
        <taxon>Asteraceae</taxon>
        <taxon>Asteroideae</taxon>
        <taxon>Heliantheae alliance</taxon>
        <taxon>Millerieae</taxon>
        <taxon>Smallanthus</taxon>
    </lineage>
</organism>
<accession>A0ACB9JKI6</accession>
<name>A0ACB9JKI6_9ASTR</name>
<reference evidence="2" key="1">
    <citation type="journal article" date="2022" name="Mol. Ecol. Resour.">
        <title>The genomes of chicory, endive, great burdock and yacon provide insights into Asteraceae palaeo-polyploidization history and plant inulin production.</title>
        <authorList>
            <person name="Fan W."/>
            <person name="Wang S."/>
            <person name="Wang H."/>
            <person name="Wang A."/>
            <person name="Jiang F."/>
            <person name="Liu H."/>
            <person name="Zhao H."/>
            <person name="Xu D."/>
            <person name="Zhang Y."/>
        </authorList>
    </citation>
    <scope>NUCLEOTIDE SEQUENCE [LARGE SCALE GENOMIC DNA]</scope>
    <source>
        <strain evidence="2">cv. Yunnan</strain>
    </source>
</reference>
<gene>
    <name evidence="1" type="ORF">L1987_07814</name>
</gene>
<evidence type="ECO:0000313" key="2">
    <source>
        <dbReference type="Proteomes" id="UP001056120"/>
    </source>
</evidence>
<reference evidence="1 2" key="2">
    <citation type="journal article" date="2022" name="Mol. Ecol. Resour.">
        <title>The genomes of chicory, endive, great burdock and yacon provide insights into Asteraceae paleo-polyploidization history and plant inulin production.</title>
        <authorList>
            <person name="Fan W."/>
            <person name="Wang S."/>
            <person name="Wang H."/>
            <person name="Wang A."/>
            <person name="Jiang F."/>
            <person name="Liu H."/>
            <person name="Zhao H."/>
            <person name="Xu D."/>
            <person name="Zhang Y."/>
        </authorList>
    </citation>
    <scope>NUCLEOTIDE SEQUENCE [LARGE SCALE GENOMIC DNA]</scope>
    <source>
        <strain evidence="2">cv. Yunnan</strain>
        <tissue evidence="1">Leaves</tissue>
    </source>
</reference>
<keyword evidence="2" id="KW-1185">Reference proteome</keyword>
<dbReference type="EMBL" id="CM042020">
    <property type="protein sequence ID" value="KAI3820270.1"/>
    <property type="molecule type" value="Genomic_DNA"/>
</dbReference>
<evidence type="ECO:0000313" key="1">
    <source>
        <dbReference type="EMBL" id="KAI3820270.1"/>
    </source>
</evidence>
<sequence>MVMLSRTKAETQSLPGCSDKCGDITIPYPFGIEENCYLDKNYRVNCTTLTLIGSNIKLLDISLDGFMRVALPVAYACFNSTHKLSGSDSKVWTGKQVPLPSIFTGFLIRSRTNTGKIGNWSFNNCSYAFIVEKGHYILYDVRVLNMQSLSLNLPVVLEWTFGLNCYYSQQNKLSYMCKENSVCIEAKYGYNCRCAPGYQGNPYLQNGCQSKCLVDIITRFQ</sequence>
<proteinExistence type="predicted"/>
<dbReference type="Proteomes" id="UP001056120">
    <property type="component" value="Linkage Group LG03"/>
</dbReference>